<dbReference type="AlphaFoldDB" id="A0A6A5YTV9"/>
<keyword evidence="4" id="KW-1185">Reference proteome</keyword>
<feature type="region of interest" description="Disordered" evidence="1">
    <location>
        <begin position="1"/>
        <end position="73"/>
    </location>
</feature>
<keyword evidence="2" id="KW-1133">Transmembrane helix</keyword>
<evidence type="ECO:0000313" key="3">
    <source>
        <dbReference type="EMBL" id="KAF2110460.1"/>
    </source>
</evidence>
<accession>A0A6A5YTV9</accession>
<evidence type="ECO:0000256" key="2">
    <source>
        <dbReference type="SAM" id="Phobius"/>
    </source>
</evidence>
<reference evidence="3" key="1">
    <citation type="journal article" date="2020" name="Stud. Mycol.">
        <title>101 Dothideomycetes genomes: a test case for predicting lifestyles and emergence of pathogens.</title>
        <authorList>
            <person name="Haridas S."/>
            <person name="Albert R."/>
            <person name="Binder M."/>
            <person name="Bloem J."/>
            <person name="Labutti K."/>
            <person name="Salamov A."/>
            <person name="Andreopoulos B."/>
            <person name="Baker S."/>
            <person name="Barry K."/>
            <person name="Bills G."/>
            <person name="Bluhm B."/>
            <person name="Cannon C."/>
            <person name="Castanera R."/>
            <person name="Culley D."/>
            <person name="Daum C."/>
            <person name="Ezra D."/>
            <person name="Gonzalez J."/>
            <person name="Henrissat B."/>
            <person name="Kuo A."/>
            <person name="Liang C."/>
            <person name="Lipzen A."/>
            <person name="Lutzoni F."/>
            <person name="Magnuson J."/>
            <person name="Mondo S."/>
            <person name="Nolan M."/>
            <person name="Ohm R."/>
            <person name="Pangilinan J."/>
            <person name="Park H.-J."/>
            <person name="Ramirez L."/>
            <person name="Alfaro M."/>
            <person name="Sun H."/>
            <person name="Tritt A."/>
            <person name="Yoshinaga Y."/>
            <person name="Zwiers L.-H."/>
            <person name="Turgeon B."/>
            <person name="Goodwin S."/>
            <person name="Spatafora J."/>
            <person name="Crous P."/>
            <person name="Grigoriev I."/>
        </authorList>
    </citation>
    <scope>NUCLEOTIDE SEQUENCE</scope>
    <source>
        <strain evidence="3">CBS 627.86</strain>
    </source>
</reference>
<evidence type="ECO:0000313" key="4">
    <source>
        <dbReference type="Proteomes" id="UP000799770"/>
    </source>
</evidence>
<sequence length="277" mass="28995">MDTGSSTFYPPSPPQQYQSPYQQPFQPPPSPPQQHHGTFQQPMQQQPDPKPATSTAMGQSPPRPSTPTPSAHPSYLAPKTEFILDWSLKVLGVAAAILFGIWAPISYKVTADGNSDNGASQKELISSIDALSLQAWSAAALQTEAASSLDELKSRMDDIGSLRVWEFCESRTADIVACDDVVTSMAIGDAISSLAGLTPTFASPTLSASRTISSTGAPGTAAPPSSGSSKGGNAHIALPAILGIVFAALAVIGAILGVIAWRLRVKRERRGKTARSG</sequence>
<feature type="compositionally biased region" description="Low complexity" evidence="1">
    <location>
        <begin position="213"/>
        <end position="228"/>
    </location>
</feature>
<evidence type="ECO:0000256" key="1">
    <source>
        <dbReference type="SAM" id="MobiDB-lite"/>
    </source>
</evidence>
<dbReference type="EMBL" id="ML977338">
    <property type="protein sequence ID" value="KAF2110460.1"/>
    <property type="molecule type" value="Genomic_DNA"/>
</dbReference>
<feature type="transmembrane region" description="Helical" evidence="2">
    <location>
        <begin position="236"/>
        <end position="261"/>
    </location>
</feature>
<keyword evidence="2" id="KW-0472">Membrane</keyword>
<dbReference type="OrthoDB" id="3563303at2759"/>
<proteinExistence type="predicted"/>
<name>A0A6A5YTV9_9PLEO</name>
<gene>
    <name evidence="3" type="ORF">BDV96DRAFT_584030</name>
</gene>
<dbReference type="Proteomes" id="UP000799770">
    <property type="component" value="Unassembled WGS sequence"/>
</dbReference>
<keyword evidence="2" id="KW-0812">Transmembrane</keyword>
<protein>
    <submittedName>
        <fullName evidence="3">Uncharacterized protein</fullName>
    </submittedName>
</protein>
<organism evidence="3 4">
    <name type="scientific">Lophiotrema nucula</name>
    <dbReference type="NCBI Taxonomy" id="690887"/>
    <lineage>
        <taxon>Eukaryota</taxon>
        <taxon>Fungi</taxon>
        <taxon>Dikarya</taxon>
        <taxon>Ascomycota</taxon>
        <taxon>Pezizomycotina</taxon>
        <taxon>Dothideomycetes</taxon>
        <taxon>Pleosporomycetidae</taxon>
        <taxon>Pleosporales</taxon>
        <taxon>Lophiotremataceae</taxon>
        <taxon>Lophiotrema</taxon>
    </lineage>
</organism>
<feature type="compositionally biased region" description="Low complexity" evidence="1">
    <location>
        <begin position="33"/>
        <end position="47"/>
    </location>
</feature>
<feature type="region of interest" description="Disordered" evidence="1">
    <location>
        <begin position="208"/>
        <end position="229"/>
    </location>
</feature>
<feature type="compositionally biased region" description="Low complexity" evidence="1">
    <location>
        <begin position="15"/>
        <end position="24"/>
    </location>
</feature>